<dbReference type="PROSITE" id="PS00211">
    <property type="entry name" value="ABC_TRANSPORTER_1"/>
    <property type="match status" value="1"/>
</dbReference>
<evidence type="ECO:0000256" key="10">
    <source>
        <dbReference type="ARBA" id="ARBA00023306"/>
    </source>
</evidence>
<proteinExistence type="inferred from homology"/>
<dbReference type="GO" id="GO:0022857">
    <property type="term" value="F:transmembrane transporter activity"/>
    <property type="evidence" value="ECO:0007669"/>
    <property type="project" value="TreeGrafter"/>
</dbReference>
<protein>
    <recommendedName>
        <fullName evidence="4 11">Cell division ATP-binding protein FtsE</fullName>
    </recommendedName>
</protein>
<dbReference type="SUPFAM" id="SSF52540">
    <property type="entry name" value="P-loop containing nucleoside triphosphate hydrolases"/>
    <property type="match status" value="1"/>
</dbReference>
<evidence type="ECO:0000256" key="4">
    <source>
        <dbReference type="ARBA" id="ARBA00020019"/>
    </source>
</evidence>
<dbReference type="InterPro" id="IPR017871">
    <property type="entry name" value="ABC_transporter-like_CS"/>
</dbReference>
<dbReference type="STRING" id="1434232.MAIT1_00812"/>
<comment type="function">
    <text evidence="1">Part of the ABC transporter FtsEX involved in cellular division. Important for assembly or stability of the septal ring.</text>
</comment>
<dbReference type="EMBL" id="LVJN01000021">
    <property type="protein sequence ID" value="OSM00320.1"/>
    <property type="molecule type" value="Genomic_DNA"/>
</dbReference>
<dbReference type="AlphaFoldDB" id="A0A1Y2JZH4"/>
<keyword evidence="9 11" id="KW-0472">Membrane</keyword>
<dbReference type="RefSeq" id="WP_085446908.1">
    <property type="nucleotide sequence ID" value="NZ_LVJN01000021.1"/>
</dbReference>
<evidence type="ECO:0000256" key="1">
    <source>
        <dbReference type="ARBA" id="ARBA00002579"/>
    </source>
</evidence>
<dbReference type="OrthoDB" id="9802264at2"/>
<evidence type="ECO:0000256" key="3">
    <source>
        <dbReference type="ARBA" id="ARBA00005417"/>
    </source>
</evidence>
<dbReference type="GO" id="GO:0016887">
    <property type="term" value="F:ATP hydrolysis activity"/>
    <property type="evidence" value="ECO:0007669"/>
    <property type="project" value="InterPro"/>
</dbReference>
<dbReference type="GO" id="GO:0005524">
    <property type="term" value="F:ATP binding"/>
    <property type="evidence" value="ECO:0007669"/>
    <property type="project" value="UniProtKB-UniRule"/>
</dbReference>
<comment type="subcellular location">
    <subcellularLocation>
        <location evidence="11">Cell inner membrane</location>
        <topology evidence="11">Peripheral membrane protein</topology>
        <orientation evidence="11">Cytoplasmic side</orientation>
    </subcellularLocation>
    <subcellularLocation>
        <location evidence="2">Cell membrane</location>
        <topology evidence="2">Peripheral membrane protein</topology>
    </subcellularLocation>
</comment>
<evidence type="ECO:0000256" key="2">
    <source>
        <dbReference type="ARBA" id="ARBA00004202"/>
    </source>
</evidence>
<evidence type="ECO:0000313" key="14">
    <source>
        <dbReference type="Proteomes" id="UP000194003"/>
    </source>
</evidence>
<evidence type="ECO:0000259" key="12">
    <source>
        <dbReference type="PROSITE" id="PS50893"/>
    </source>
</evidence>
<comment type="caution">
    <text evidence="13">The sequence shown here is derived from an EMBL/GenBank/DDBJ whole genome shotgun (WGS) entry which is preliminary data.</text>
</comment>
<reference evidence="13 14" key="1">
    <citation type="journal article" date="2016" name="BMC Genomics">
        <title>Combined genomic and structural analyses of a cultured magnetotactic bacterium reveals its niche adaptation to a dynamic environment.</title>
        <authorList>
            <person name="Araujo A.C."/>
            <person name="Morillo V."/>
            <person name="Cypriano J."/>
            <person name="Teixeira L.C."/>
            <person name="Leao P."/>
            <person name="Lyra S."/>
            <person name="Almeida L.G."/>
            <person name="Bazylinski D.A."/>
            <person name="Vasconcellos A.T."/>
            <person name="Abreu F."/>
            <person name="Lins U."/>
        </authorList>
    </citation>
    <scope>NUCLEOTIDE SEQUENCE [LARGE SCALE GENOMIC DNA]</scope>
    <source>
        <strain evidence="13 14">IT-1</strain>
    </source>
</reference>
<dbReference type="GO" id="GO:0005886">
    <property type="term" value="C:plasma membrane"/>
    <property type="evidence" value="ECO:0007669"/>
    <property type="project" value="UniProtKB-SubCell"/>
</dbReference>
<dbReference type="PROSITE" id="PS50893">
    <property type="entry name" value="ABC_TRANSPORTER_2"/>
    <property type="match status" value="1"/>
</dbReference>
<sequence>MIRFHNVSMRYPGGREALHQLTFHAAPGTFHFLIGHSGAGKSTVLKLIYRAEQPAEGTVVINGRNVERMNRAQLPALRRDIGVVFQDYKLLYDRSVFDNVALALEISRFDPSKIEGQTTRILDYVGLKERMYENPIALSGGEQQRVAIARAIVNRPALVIADEPTGNLDRDMARRILALFDALHRQGTTVLVATHDLSLARELGHPCFPLRDGRLLTPEELRENPLEETAC</sequence>
<dbReference type="NCBIfam" id="TIGR02673">
    <property type="entry name" value="FtsE"/>
    <property type="match status" value="1"/>
</dbReference>
<keyword evidence="7 11" id="KW-0547">Nucleotide-binding</keyword>
<dbReference type="Gene3D" id="3.40.50.300">
    <property type="entry name" value="P-loop containing nucleotide triphosphate hydrolases"/>
    <property type="match status" value="1"/>
</dbReference>
<keyword evidence="8 11" id="KW-0067">ATP-binding</keyword>
<evidence type="ECO:0000256" key="9">
    <source>
        <dbReference type="ARBA" id="ARBA00023136"/>
    </source>
</evidence>
<dbReference type="InterPro" id="IPR003593">
    <property type="entry name" value="AAA+_ATPase"/>
</dbReference>
<evidence type="ECO:0000313" key="13">
    <source>
        <dbReference type="EMBL" id="OSM00320.1"/>
    </source>
</evidence>
<keyword evidence="14" id="KW-1185">Reference proteome</keyword>
<comment type="subunit">
    <text evidence="11">Homodimer. Forms a membrane-associated complex with FtsX.</text>
</comment>
<evidence type="ECO:0000256" key="11">
    <source>
        <dbReference type="RuleBase" id="RU365094"/>
    </source>
</evidence>
<dbReference type="InterPro" id="IPR027417">
    <property type="entry name" value="P-loop_NTPase"/>
</dbReference>
<dbReference type="Pfam" id="PF00005">
    <property type="entry name" value="ABC_tran"/>
    <property type="match status" value="1"/>
</dbReference>
<comment type="similarity">
    <text evidence="3 11">Belongs to the ABC transporter superfamily.</text>
</comment>
<organism evidence="13 14">
    <name type="scientific">Magnetofaba australis IT-1</name>
    <dbReference type="NCBI Taxonomy" id="1434232"/>
    <lineage>
        <taxon>Bacteria</taxon>
        <taxon>Pseudomonadati</taxon>
        <taxon>Pseudomonadota</taxon>
        <taxon>Magnetococcia</taxon>
        <taxon>Magnetococcales</taxon>
        <taxon>Magnetococcaceae</taxon>
        <taxon>Magnetofaba</taxon>
    </lineage>
</organism>
<evidence type="ECO:0000256" key="6">
    <source>
        <dbReference type="ARBA" id="ARBA00022618"/>
    </source>
</evidence>
<keyword evidence="5 11" id="KW-1003">Cell membrane</keyword>
<gene>
    <name evidence="11" type="primary">ftsE</name>
    <name evidence="13" type="ORF">MAIT1_00812</name>
</gene>
<dbReference type="PANTHER" id="PTHR24220">
    <property type="entry name" value="IMPORT ATP-BINDING PROTEIN"/>
    <property type="match status" value="1"/>
</dbReference>
<evidence type="ECO:0000256" key="8">
    <source>
        <dbReference type="ARBA" id="ARBA00022840"/>
    </source>
</evidence>
<dbReference type="SMART" id="SM00382">
    <property type="entry name" value="AAA"/>
    <property type="match status" value="1"/>
</dbReference>
<dbReference type="Proteomes" id="UP000194003">
    <property type="component" value="Unassembled WGS sequence"/>
</dbReference>
<dbReference type="PANTHER" id="PTHR24220:SF470">
    <property type="entry name" value="CELL DIVISION ATP-BINDING PROTEIN FTSE"/>
    <property type="match status" value="1"/>
</dbReference>
<keyword evidence="10 11" id="KW-0131">Cell cycle</keyword>
<keyword evidence="6 11" id="KW-0132">Cell division</keyword>
<evidence type="ECO:0000256" key="7">
    <source>
        <dbReference type="ARBA" id="ARBA00022741"/>
    </source>
</evidence>
<name>A0A1Y2JZH4_9PROT</name>
<dbReference type="GO" id="GO:0051301">
    <property type="term" value="P:cell division"/>
    <property type="evidence" value="ECO:0007669"/>
    <property type="project" value="UniProtKB-UniRule"/>
</dbReference>
<dbReference type="FunFam" id="3.40.50.300:FF:000056">
    <property type="entry name" value="Cell division ATP-binding protein FtsE"/>
    <property type="match status" value="1"/>
</dbReference>
<dbReference type="InterPro" id="IPR005286">
    <property type="entry name" value="Cell_div_FtsE"/>
</dbReference>
<accession>A0A1Y2JZH4</accession>
<feature type="domain" description="ABC transporter" evidence="12">
    <location>
        <begin position="2"/>
        <end position="230"/>
    </location>
</feature>
<dbReference type="InterPro" id="IPR003439">
    <property type="entry name" value="ABC_transporter-like_ATP-bd"/>
</dbReference>
<evidence type="ECO:0000256" key="5">
    <source>
        <dbReference type="ARBA" id="ARBA00022475"/>
    </source>
</evidence>
<dbReference type="InterPro" id="IPR015854">
    <property type="entry name" value="ABC_transpr_LolD-like"/>
</dbReference>